<dbReference type="OrthoDB" id="8525200at2"/>
<dbReference type="Gene3D" id="3.30.450.40">
    <property type="match status" value="1"/>
</dbReference>
<dbReference type="STRING" id="1163617.SCD_n00312"/>
<dbReference type="PANTHER" id="PTHR38765">
    <property type="entry name" value="DUF484 DOMAIN-CONTAINING PROTEIN"/>
    <property type="match status" value="1"/>
</dbReference>
<dbReference type="HOGENOM" id="CLU_073320_1_0_4"/>
<dbReference type="RefSeq" id="WP_009206894.1">
    <property type="nucleotide sequence ID" value="NC_022357.1"/>
</dbReference>
<reference evidence="1 2" key="1">
    <citation type="journal article" date="2012" name="Appl. Environ. Microbiol.">
        <title>Draft genome sequence of a psychrotolerant sulfur-oxidizing bacterium, Sulfuricella denitrificans skB26, and proteomic insights into cold adaptation.</title>
        <authorList>
            <person name="Watanabe T."/>
            <person name="Kojima H."/>
            <person name="Fukui M."/>
        </authorList>
    </citation>
    <scope>NUCLEOTIDE SEQUENCE [LARGE SCALE GENOMIC DNA]</scope>
    <source>
        <strain evidence="2">skB26</strain>
    </source>
</reference>
<dbReference type="KEGG" id="sdr:SCD_n00312"/>
<dbReference type="InterPro" id="IPR007435">
    <property type="entry name" value="DUF484"/>
</dbReference>
<dbReference type="eggNOG" id="COG3159">
    <property type="taxonomic scope" value="Bacteria"/>
</dbReference>
<evidence type="ECO:0000313" key="1">
    <source>
        <dbReference type="EMBL" id="BAN34161.1"/>
    </source>
</evidence>
<dbReference type="InterPro" id="IPR029016">
    <property type="entry name" value="GAF-like_dom_sf"/>
</dbReference>
<dbReference type="Proteomes" id="UP000015559">
    <property type="component" value="Chromosome"/>
</dbReference>
<dbReference type="PANTHER" id="PTHR38765:SF1">
    <property type="entry name" value="DUF484 DOMAIN-CONTAINING PROTEIN"/>
    <property type="match status" value="1"/>
</dbReference>
<gene>
    <name evidence="1" type="ORF">SCD_n00312</name>
</gene>
<dbReference type="EMBL" id="AP013066">
    <property type="protein sequence ID" value="BAN34161.1"/>
    <property type="molecule type" value="Genomic_DNA"/>
</dbReference>
<dbReference type="AlphaFoldDB" id="S6AEG0"/>
<protein>
    <submittedName>
        <fullName evidence="1">Uncharacterized protein</fullName>
    </submittedName>
</protein>
<dbReference type="Pfam" id="PF04340">
    <property type="entry name" value="DUF484"/>
    <property type="match status" value="1"/>
</dbReference>
<organism evidence="1 2">
    <name type="scientific">Sulfuricella denitrificans (strain DSM 22764 / NBRC 105220 / skB26)</name>
    <dbReference type="NCBI Taxonomy" id="1163617"/>
    <lineage>
        <taxon>Bacteria</taxon>
        <taxon>Pseudomonadati</taxon>
        <taxon>Pseudomonadota</taxon>
        <taxon>Betaproteobacteria</taxon>
        <taxon>Nitrosomonadales</taxon>
        <taxon>Sulfuricellaceae</taxon>
        <taxon>Sulfuricella</taxon>
    </lineage>
</organism>
<accession>S6AEG0</accession>
<evidence type="ECO:0000313" key="2">
    <source>
        <dbReference type="Proteomes" id="UP000015559"/>
    </source>
</evidence>
<keyword evidence="2" id="KW-1185">Reference proteome</keyword>
<sequence>MNSEAVAQYLHENPEFFEQHSALLAEVFIPHPHGGRAISIAERQQLAMRDKNRLLETKLRELIQFGEENDAISEKMHRLSLSLLGARDLDSALNTAYFNLREDFDVPHVAIRIWAGADLPARPEFMGATIEMCAFADELITPKCGPQLLEEAPSWFGEAGPNLRSFAYVAMRSEQSFGLLALASEDVQRFYPEMGTLYLKRLGELVSAALLRYLKA</sequence>
<name>S6AEG0_SULDS</name>
<proteinExistence type="predicted"/>